<dbReference type="InterPro" id="IPR012337">
    <property type="entry name" value="RNaseH-like_sf"/>
</dbReference>
<dbReference type="InterPro" id="IPR043502">
    <property type="entry name" value="DNA/RNA_pol_sf"/>
</dbReference>
<feature type="compositionally biased region" description="Polar residues" evidence="4">
    <location>
        <begin position="770"/>
        <end position="784"/>
    </location>
</feature>
<dbReference type="Pfam" id="PF00665">
    <property type="entry name" value="rve"/>
    <property type="match status" value="1"/>
</dbReference>
<dbReference type="SUPFAM" id="SSF55031">
    <property type="entry name" value="Bacterial exopeptidase dimerisation domain"/>
    <property type="match status" value="1"/>
</dbReference>
<keyword evidence="1" id="KW-0479">Metal-binding</keyword>
<dbReference type="InterPro" id="IPR054722">
    <property type="entry name" value="PolX-like_BBD"/>
</dbReference>
<feature type="compositionally biased region" description="Low complexity" evidence="4">
    <location>
        <begin position="788"/>
        <end position="826"/>
    </location>
</feature>
<evidence type="ECO:0000259" key="5">
    <source>
        <dbReference type="PROSITE" id="PS50994"/>
    </source>
</evidence>
<dbReference type="Pfam" id="PF25597">
    <property type="entry name" value="SH3_retrovirus"/>
    <property type="match status" value="1"/>
</dbReference>
<feature type="compositionally biased region" description="Polar residues" evidence="4">
    <location>
        <begin position="282"/>
        <end position="298"/>
    </location>
</feature>
<dbReference type="InterPro" id="IPR036264">
    <property type="entry name" value="Bact_exopeptidase_dim_dom"/>
</dbReference>
<dbReference type="CDD" id="cd09272">
    <property type="entry name" value="RNase_HI_RT_Ty1"/>
    <property type="match status" value="1"/>
</dbReference>
<organism evidence="6">
    <name type="scientific">Fagus sylvatica</name>
    <name type="common">Beechnut</name>
    <dbReference type="NCBI Taxonomy" id="28930"/>
    <lineage>
        <taxon>Eukaryota</taxon>
        <taxon>Viridiplantae</taxon>
        <taxon>Streptophyta</taxon>
        <taxon>Embryophyta</taxon>
        <taxon>Tracheophyta</taxon>
        <taxon>Spermatophyta</taxon>
        <taxon>Magnoliopsida</taxon>
        <taxon>eudicotyledons</taxon>
        <taxon>Gunneridae</taxon>
        <taxon>Pentapetalae</taxon>
        <taxon>rosids</taxon>
        <taxon>fabids</taxon>
        <taxon>Fagales</taxon>
        <taxon>Fagaceae</taxon>
        <taxon>Fagus</taxon>
    </lineage>
</organism>
<dbReference type="PANTHER" id="PTHR32494:SF19">
    <property type="entry name" value="ALLANTOATE DEIMINASE-RELATED"/>
    <property type="match status" value="1"/>
</dbReference>
<sequence length="1783" mass="197715">MATAADPATIRNTNDAHQTLISINVAAQAPLKLNSTNYLSWKLQFQTLFIGYDLLGYIDGSKPCPPATLTQDNATRPNPEYILWIRQDQLILNAVIGSILPTIIPFIAQATTSRQAWTILANTYAKPSRGRIKQIKNQLKNTTKGSLSVTEFMQTIKTRADDLALLGASLDEEEITDKILDGLGDEYKELVRAVQARDTSITFEELHEKLLNFEVSLQSTPLEPHHFPATANPTYRTNNKSWRPSQPQGTTTTNWRPSYNSTNRSPAGTTTGSRNPPRPYLVQNSPTSNSPQQGTPWQPQAHLATHPSTTPSWLMDSGASHHVTSDLDNLSLHTPYIGTDDIMIGDGSNLPITHTGSTSLKTSQHTFTLDNVLCVPSMEKNLISISQFCTSNHVSIEFLPSIFFVKALHTGTILLQGQTKDGVYEWPTSSPFTAFSTIKTTSFDWHHRLGHPAFSILKHIVSSNHLGSSSSLSSDFSCNACLCNKSHKMSFSNSTIVSNNPLEIIYSDVWTSPIFSTNGFKYYVIFIDHFTKYIWFYPLKNKSDVKEVFIKFKAIVEKHFNSTIKTLYSDNGGEYISLADFLSTNGISHLTTPPHTPEHNGYSERRHLHIVETGLALLTHASLPRSYWTYAFATAVYLINRMPTPTLNLSSPYHKIFQTTPNYSKLRVFGCLCYPWLRPYTSHKLESRSKPCVFLGYSLTQSAYYCLDPSTSRIYVSRHVKFVESQFPYSSVSGPSSAPHSNPINTWIPAPIKVMSSTSQPPLNMPSEVFTPQQTQSAASTSIPIQPPSTNTAQNTQTTTPSLTSSTNTTPPLHNPPETTTLPTHTMTTRAKNNIHKPITKMNLHTQLSKSNGLEPTTVTKALLDPKWRKAMSDECDALVKNGTWELVPPNSTQNIVGCKWIFRIKRNSDGSIDRFKARLVAKGFHQRPGVDYLDTFSPVVKPTTVRVVLSLAVSRGWSLRQLDVNNAFLQGHLSETVHMQQPPGFVDQDHPSYVCKLRKAIYGLKQAPRAWYHELRTFLLSSGFKNSHADTSLFVLTTAAQKMYILVYVDDLIITGDNTKMIDSFVDGLAHRFSIKDLGQLSYFLGVEVVPNQQGILLSQRRYILDILARTHMTDAKPVLTPIPTSPPLLKSGTALPDPTEYRTIVGSLQYLLITRPDLAFAVNKLSQYMHTPTTDHWSFVKRLLRYLCGTINEGLQIHRKSPLNLHAYSDADWAGDKDDFSSTSAYVIYLGRNPVSWSSKKQKTIARSSTEAEYRSVANAAAELNWLCYLLTDLGVQLPYCPVLYCDNVGATQLCSNPVFHSRMKHVAIDYHFIRDQVQNGILRVVHVSSADQLADALTKPLHRIRFQDLKSKIGLLSRAGRANRGGAGRVNANTHYRPAPVIGAKVLPRSRPATSTGRDIYASVRFALRNVVACSWAHIGPAAHQDEDPTTKTMEDFSGYPIHEPHYFIQNFVSSLSVDTQSLQKQIDELATFSDTPAPSVTRILYTEKDVLARRYIKNLMGLSGLSVREDAVGNIFGRWDGYEPKLPAVATGSHIDAIPYSGKYDGVIGVLGAIEAINSLKSRLLAGSEVLVKALKTTVDGQNRSFLDAARAAGYAKDQDDLSSVFLRKGSYSAFVELHIEQGPILEEETPASIKVEFEGNGGHAGAVLMPNRNDAGLAGAELALAVEKHVLESGSIDTVGTVGILELHPGAINSIPSKSRLEIDTRDIDEQRRNIVIEKIYQSAIKIAKDRGVRLSEFKIVNQDPPALSDKSITEAMEAASKELNLPHKLMISRASLP</sequence>
<dbReference type="GO" id="GO:0046872">
    <property type="term" value="F:metal ion binding"/>
    <property type="evidence" value="ECO:0007669"/>
    <property type="project" value="UniProtKB-KW"/>
</dbReference>
<dbReference type="InterPro" id="IPR036397">
    <property type="entry name" value="RNaseH_sf"/>
</dbReference>
<accession>A0A2N9F0X2</accession>
<evidence type="ECO:0000313" key="6">
    <source>
        <dbReference type="EMBL" id="SPC80521.1"/>
    </source>
</evidence>
<dbReference type="Gene3D" id="3.30.70.360">
    <property type="match status" value="1"/>
</dbReference>
<gene>
    <name evidence="6" type="ORF">FSB_LOCUS8403</name>
</gene>
<dbReference type="SUPFAM" id="SSF53187">
    <property type="entry name" value="Zn-dependent exopeptidases"/>
    <property type="match status" value="1"/>
</dbReference>
<keyword evidence="2" id="KW-0645">Protease</keyword>
<protein>
    <recommendedName>
        <fullName evidence="5">Integrase catalytic domain-containing protein</fullName>
    </recommendedName>
</protein>
<name>A0A2N9F0X2_FAGSY</name>
<dbReference type="GO" id="GO:0003676">
    <property type="term" value="F:nucleic acid binding"/>
    <property type="evidence" value="ECO:0007669"/>
    <property type="project" value="InterPro"/>
</dbReference>
<keyword evidence="2" id="KW-0064">Aspartyl protease</keyword>
<proteinExistence type="predicted"/>
<dbReference type="InterPro" id="IPR025724">
    <property type="entry name" value="GAG-pre-integrase_dom"/>
</dbReference>
<dbReference type="InterPro" id="IPR057670">
    <property type="entry name" value="SH3_retrovirus"/>
</dbReference>
<feature type="region of interest" description="Disordered" evidence="4">
    <location>
        <begin position="222"/>
        <end position="317"/>
    </location>
</feature>
<keyword evidence="3" id="KW-0378">Hydrolase</keyword>
<dbReference type="SUPFAM" id="SSF53098">
    <property type="entry name" value="Ribonuclease H-like"/>
    <property type="match status" value="1"/>
</dbReference>
<dbReference type="Gene3D" id="3.30.420.10">
    <property type="entry name" value="Ribonuclease H-like superfamily/Ribonuclease H"/>
    <property type="match status" value="1"/>
</dbReference>
<feature type="region of interest" description="Disordered" evidence="4">
    <location>
        <begin position="758"/>
        <end position="826"/>
    </location>
</feature>
<dbReference type="GO" id="GO:0015074">
    <property type="term" value="P:DNA integration"/>
    <property type="evidence" value="ECO:0007669"/>
    <property type="project" value="InterPro"/>
</dbReference>
<evidence type="ECO:0000256" key="4">
    <source>
        <dbReference type="SAM" id="MobiDB-lite"/>
    </source>
</evidence>
<evidence type="ECO:0000256" key="2">
    <source>
        <dbReference type="ARBA" id="ARBA00022750"/>
    </source>
</evidence>
<dbReference type="Pfam" id="PF22936">
    <property type="entry name" value="Pol_BBD"/>
    <property type="match status" value="1"/>
</dbReference>
<evidence type="ECO:0000256" key="3">
    <source>
        <dbReference type="ARBA" id="ARBA00022801"/>
    </source>
</evidence>
<dbReference type="Pfam" id="PF07727">
    <property type="entry name" value="RVT_2"/>
    <property type="match status" value="1"/>
</dbReference>
<dbReference type="FunFam" id="3.30.70.360:FF:000012">
    <property type="entry name" value="Putative ureidoglycolate hydrolase"/>
    <property type="match status" value="1"/>
</dbReference>
<reference evidence="6" key="1">
    <citation type="submission" date="2018-02" db="EMBL/GenBank/DDBJ databases">
        <authorList>
            <person name="Cohen D.B."/>
            <person name="Kent A.D."/>
        </authorList>
    </citation>
    <scope>NUCLEOTIDE SEQUENCE</scope>
</reference>
<dbReference type="PANTHER" id="PTHR32494">
    <property type="entry name" value="ALLANTOATE DEIMINASE-RELATED"/>
    <property type="match status" value="1"/>
</dbReference>
<dbReference type="InterPro" id="IPR010158">
    <property type="entry name" value="Amidase_Cbmase"/>
</dbReference>
<feature type="domain" description="Integrase catalytic" evidence="5">
    <location>
        <begin position="497"/>
        <end position="660"/>
    </location>
</feature>
<dbReference type="InterPro" id="IPR013103">
    <property type="entry name" value="RVT_2"/>
</dbReference>
<dbReference type="Pfam" id="PF13976">
    <property type="entry name" value="gag_pre-integrs"/>
    <property type="match status" value="1"/>
</dbReference>
<dbReference type="EMBL" id="OIVN01000454">
    <property type="protein sequence ID" value="SPC80521.1"/>
    <property type="molecule type" value="Genomic_DNA"/>
</dbReference>
<dbReference type="GO" id="GO:0016813">
    <property type="term" value="F:hydrolase activity, acting on carbon-nitrogen (but not peptide) bonds, in linear amidines"/>
    <property type="evidence" value="ECO:0007669"/>
    <property type="project" value="InterPro"/>
</dbReference>
<dbReference type="SUPFAM" id="SSF56672">
    <property type="entry name" value="DNA/RNA polymerases"/>
    <property type="match status" value="1"/>
</dbReference>
<evidence type="ECO:0000256" key="1">
    <source>
        <dbReference type="ARBA" id="ARBA00022723"/>
    </source>
</evidence>
<dbReference type="InterPro" id="IPR001584">
    <property type="entry name" value="Integrase_cat-core"/>
</dbReference>
<dbReference type="Pfam" id="PF14223">
    <property type="entry name" value="Retrotran_gag_2"/>
    <property type="match status" value="1"/>
</dbReference>
<feature type="compositionally biased region" description="Polar residues" evidence="4">
    <location>
        <begin position="231"/>
        <end position="274"/>
    </location>
</feature>
<dbReference type="Gene3D" id="3.40.630.10">
    <property type="entry name" value="Zn peptidases"/>
    <property type="match status" value="2"/>
</dbReference>
<dbReference type="PROSITE" id="PS50994">
    <property type="entry name" value="INTEGRASE"/>
    <property type="match status" value="1"/>
</dbReference>
<dbReference type="GO" id="GO:0004190">
    <property type="term" value="F:aspartic-type endopeptidase activity"/>
    <property type="evidence" value="ECO:0007669"/>
    <property type="project" value="UniProtKB-KW"/>
</dbReference>